<evidence type="ECO:0000256" key="4">
    <source>
        <dbReference type="ARBA" id="ARBA00022989"/>
    </source>
</evidence>
<evidence type="ECO:0000256" key="5">
    <source>
        <dbReference type="ARBA" id="ARBA00023136"/>
    </source>
</evidence>
<feature type="transmembrane region" description="Helical" evidence="6">
    <location>
        <begin position="191"/>
        <end position="212"/>
    </location>
</feature>
<evidence type="ECO:0000313" key="8">
    <source>
        <dbReference type="Proteomes" id="UP000006903"/>
    </source>
</evidence>
<dbReference type="GeneID" id="7170816"/>
<evidence type="ECO:0000313" key="7">
    <source>
        <dbReference type="EMBL" id="ACL10947.1"/>
    </source>
</evidence>
<dbReference type="RefSeq" id="WP_012608288.1">
    <property type="nucleotide sequence ID" value="NC_011766.1"/>
</dbReference>
<feature type="transmembrane region" description="Helical" evidence="6">
    <location>
        <begin position="270"/>
        <end position="289"/>
    </location>
</feature>
<keyword evidence="3 6" id="KW-0812">Transmembrane</keyword>
<keyword evidence="2" id="KW-1003">Cell membrane</keyword>
<evidence type="ECO:0000256" key="3">
    <source>
        <dbReference type="ARBA" id="ARBA00022692"/>
    </source>
</evidence>
<feature type="transmembrane region" description="Helical" evidence="6">
    <location>
        <begin position="242"/>
        <end position="264"/>
    </location>
</feature>
<dbReference type="PANTHER" id="PTHR43370:SF2">
    <property type="entry name" value="ABC TRANSPORTER PERMEASE PROTEIN"/>
    <property type="match status" value="1"/>
</dbReference>
<comment type="subcellular location">
    <subcellularLocation>
        <location evidence="1">Cell membrane</location>
        <topology evidence="1">Multi-pass membrane protein</topology>
    </subcellularLocation>
</comment>
<dbReference type="HOGENOM" id="CLU_040769_1_2_2"/>
<dbReference type="KEGG" id="dka:DKAM_0621"/>
<protein>
    <submittedName>
        <fullName evidence="7">Ribose ABC transporter, permease protein</fullName>
    </submittedName>
</protein>
<feature type="transmembrane region" description="Helical" evidence="6">
    <location>
        <begin position="101"/>
        <end position="119"/>
    </location>
</feature>
<reference evidence="7 8" key="1">
    <citation type="journal article" date="2009" name="J. Bacteriol.">
        <title>Complete genome sequence of the anaerobic, protein-degrading hyperthermophilic crenarchaeon Desulfurococcus kamchatkensis.</title>
        <authorList>
            <person name="Ravin N.V."/>
            <person name="Mardanov A.V."/>
            <person name="Beletsky A.V."/>
            <person name="Kublanov I.V."/>
            <person name="Kolganova T.V."/>
            <person name="Lebedinsky A.V."/>
            <person name="Chernyh N.A."/>
            <person name="Bonch-Osmolovskaya E.A."/>
            <person name="Skryabin K.G."/>
        </authorList>
    </citation>
    <scope>NUCLEOTIDE SEQUENCE [LARGE SCALE GENOMIC DNA]</scope>
    <source>
        <strain evidence="8">DSM 18924 / JCM 16383 / VKM B-2413 / 1221n</strain>
    </source>
</reference>
<organism evidence="7 8">
    <name type="scientific">Desulfurococcus amylolyticus (strain DSM 18924 / JCM 16383 / VKM B-2413 / 1221n)</name>
    <name type="common">Desulfurococcus kamchatkensis</name>
    <dbReference type="NCBI Taxonomy" id="490899"/>
    <lineage>
        <taxon>Archaea</taxon>
        <taxon>Thermoproteota</taxon>
        <taxon>Thermoprotei</taxon>
        <taxon>Desulfurococcales</taxon>
        <taxon>Desulfurococcaceae</taxon>
        <taxon>Desulfurococcus</taxon>
    </lineage>
</organism>
<feature type="transmembrane region" description="Helical" evidence="6">
    <location>
        <begin position="73"/>
        <end position="94"/>
    </location>
</feature>
<evidence type="ECO:0000256" key="1">
    <source>
        <dbReference type="ARBA" id="ARBA00004651"/>
    </source>
</evidence>
<gene>
    <name evidence="7" type="ordered locus">DKAM_0621</name>
</gene>
<dbReference type="GO" id="GO:0005886">
    <property type="term" value="C:plasma membrane"/>
    <property type="evidence" value="ECO:0007669"/>
    <property type="project" value="UniProtKB-SubCell"/>
</dbReference>
<evidence type="ECO:0000256" key="6">
    <source>
        <dbReference type="SAM" id="Phobius"/>
    </source>
</evidence>
<dbReference type="InterPro" id="IPR001851">
    <property type="entry name" value="ABC_transp_permease"/>
</dbReference>
<dbReference type="Pfam" id="PF02653">
    <property type="entry name" value="BPD_transp_2"/>
    <property type="match status" value="1"/>
</dbReference>
<dbReference type="AlphaFoldDB" id="B8D4B6"/>
<dbReference type="eggNOG" id="arCOG00261">
    <property type="taxonomic scope" value="Archaea"/>
</dbReference>
<accession>B8D4B6</accession>
<dbReference type="Proteomes" id="UP000006903">
    <property type="component" value="Chromosome"/>
</dbReference>
<evidence type="ECO:0000256" key="2">
    <source>
        <dbReference type="ARBA" id="ARBA00022475"/>
    </source>
</evidence>
<dbReference type="CDD" id="cd06580">
    <property type="entry name" value="TM_PBP1_transp_TpRbsC_like"/>
    <property type="match status" value="1"/>
</dbReference>
<dbReference type="PANTHER" id="PTHR43370">
    <property type="entry name" value="SUGAR ABC TRANSPORTER INTEGRAL MEMBRANE PROTEIN-RELATED"/>
    <property type="match status" value="1"/>
</dbReference>
<dbReference type="STRING" id="490899.DKAM_0621"/>
<dbReference type="GO" id="GO:0022857">
    <property type="term" value="F:transmembrane transporter activity"/>
    <property type="evidence" value="ECO:0007669"/>
    <property type="project" value="InterPro"/>
</dbReference>
<keyword evidence="4 6" id="KW-1133">Transmembrane helix</keyword>
<feature type="transmembrane region" description="Helical" evidence="6">
    <location>
        <begin position="218"/>
        <end position="235"/>
    </location>
</feature>
<sequence length="312" mass="33224">MDGSAIEALAPLIAAFSTMYLVAVGHSIVEKSGILNLAIDGAFFFSTGVSVYLAVTLYNGLTFLGITYPVTTILAILLTGVFTAVLGAFMAWVLTSLPISHGALGLSLQFVGYGLGIMMGYPIRQSIGSIEPYALPYDAITYTTLLIASIIAGVLVYVFLEKTPLGASIKACGENPHAASALGVNVLKTRLLAGILGFYIIGVGAALNPLAWQRYWDIKSYILGYGWFAFTIALAGGRNPIYLIPLSFAFGGLLEYSIEIMVILKVSADVAKLIPFIGALSVMVIYGATELRRIFASPSSLGKVYYKEEKTV</sequence>
<dbReference type="EMBL" id="CP001140">
    <property type="protein sequence ID" value="ACL10947.1"/>
    <property type="molecule type" value="Genomic_DNA"/>
</dbReference>
<feature type="transmembrane region" description="Helical" evidence="6">
    <location>
        <begin position="41"/>
        <end position="61"/>
    </location>
</feature>
<keyword evidence="5 6" id="KW-0472">Membrane</keyword>
<proteinExistence type="predicted"/>
<feature type="transmembrane region" description="Helical" evidence="6">
    <location>
        <begin position="139"/>
        <end position="160"/>
    </location>
</feature>
<feature type="transmembrane region" description="Helical" evidence="6">
    <location>
        <begin position="6"/>
        <end position="29"/>
    </location>
</feature>
<name>B8D4B6_DESA1</name>